<dbReference type="RefSeq" id="WP_252664249.1">
    <property type="nucleotide sequence ID" value="NZ_CP098611.1"/>
</dbReference>
<dbReference type="InterPro" id="IPR041519">
    <property type="entry name" value="HEPN_RiboL-PSP"/>
</dbReference>
<organism evidence="2 3">
    <name type="scientific">Phormidium yuhuli AB48</name>
    <dbReference type="NCBI Taxonomy" id="2940671"/>
    <lineage>
        <taxon>Bacteria</taxon>
        <taxon>Bacillati</taxon>
        <taxon>Cyanobacteriota</taxon>
        <taxon>Cyanophyceae</taxon>
        <taxon>Oscillatoriophycideae</taxon>
        <taxon>Oscillatoriales</taxon>
        <taxon>Oscillatoriaceae</taxon>
        <taxon>Phormidium</taxon>
        <taxon>Phormidium yuhuli</taxon>
    </lineage>
</organism>
<dbReference type="Proteomes" id="UP001056708">
    <property type="component" value="Chromosome"/>
</dbReference>
<evidence type="ECO:0000313" key="2">
    <source>
        <dbReference type="EMBL" id="USR92177.1"/>
    </source>
</evidence>
<name>A0ABY5ASG4_9CYAN</name>
<accession>A0ABY5ASG4</accession>
<keyword evidence="3" id="KW-1185">Reference proteome</keyword>
<protein>
    <submittedName>
        <fullName evidence="2">MAE_28990/MAE_18760 family HEPN-like nuclease</fullName>
    </submittedName>
</protein>
<sequence>MSKNKANQLTIEVTKFTTNLGLLDAFIKANVLKMDDLLGGMSESKDEKIYRKKFNYSAIVILLYGYFENFIERIAEEYVKAIAAVAENFEQLPREIQQNHFSKSIELAKKSNLDKYKSLTRDQIIANLFSCQNIQSKEFTVNVKAYSVHNANFRCNTIDAIFADVGVKRINEEIINEDDFFSYLKKSDDTDFQLGKSKDFFLKASRLKLEQTLEEIAQRRNEIAHGAEVDDILSPEILQTKYIDFLKQYAQSLEQVLQASFERILIAYELKNYIQIGRPVKTWQKGYVVGFSDVSIDIKSRIVVGDEVMIETSKKQSKEYKKVKILEIRVFQKTQDFDEVIIKTSKKQSKEYKNVSQLELSAAPLSFTLKLDQKIKKNHVVFVEKSSVRIQVGEVTNGEKRLGSLSG</sequence>
<dbReference type="Pfam" id="PF18735">
    <property type="entry name" value="HEPN_RiboL-PSP"/>
    <property type="match status" value="1"/>
</dbReference>
<evidence type="ECO:0000259" key="1">
    <source>
        <dbReference type="Pfam" id="PF18735"/>
    </source>
</evidence>
<proteinExistence type="predicted"/>
<feature type="domain" description="RiboL-PSP-HEPN" evidence="1">
    <location>
        <begin position="47"/>
        <end position="257"/>
    </location>
</feature>
<evidence type="ECO:0000313" key="3">
    <source>
        <dbReference type="Proteomes" id="UP001056708"/>
    </source>
</evidence>
<gene>
    <name evidence="2" type="ORF">NEA10_05480</name>
</gene>
<reference evidence="2" key="1">
    <citation type="submission" date="2022-06" db="EMBL/GenBank/DDBJ databases">
        <title>Genome sequence of Phormidium yuhuli AB48 isolated from an industrial photobioreactor environment.</title>
        <authorList>
            <person name="Qiu Y."/>
            <person name="Noonan A.J.C."/>
            <person name="Dofher K."/>
            <person name="Koch M."/>
            <person name="Kieft B."/>
            <person name="Lin X."/>
            <person name="Ziels R.M."/>
            <person name="Hallam S.J."/>
        </authorList>
    </citation>
    <scope>NUCLEOTIDE SEQUENCE</scope>
    <source>
        <strain evidence="2">AB48</strain>
    </source>
</reference>
<dbReference type="EMBL" id="CP098611">
    <property type="protein sequence ID" value="USR92177.1"/>
    <property type="molecule type" value="Genomic_DNA"/>
</dbReference>